<proteinExistence type="predicted"/>
<evidence type="ECO:0000313" key="2">
    <source>
        <dbReference type="EMBL" id="CAD9070127.1"/>
    </source>
</evidence>
<evidence type="ECO:0000256" key="1">
    <source>
        <dbReference type="SAM" id="Phobius"/>
    </source>
</evidence>
<gene>
    <name evidence="2" type="ORF">VBRA1451_LOCUS25209</name>
</gene>
<name>A0A7S1P9Q1_9ALVE</name>
<keyword evidence="1" id="KW-0812">Transmembrane</keyword>
<feature type="transmembrane region" description="Helical" evidence="1">
    <location>
        <begin position="69"/>
        <end position="90"/>
    </location>
</feature>
<protein>
    <submittedName>
        <fullName evidence="2">Uncharacterized protein</fullName>
    </submittedName>
</protein>
<accession>A0A7S1P9Q1</accession>
<organism evidence="2">
    <name type="scientific">Vitrella brassicaformis</name>
    <dbReference type="NCBI Taxonomy" id="1169539"/>
    <lineage>
        <taxon>Eukaryota</taxon>
        <taxon>Sar</taxon>
        <taxon>Alveolata</taxon>
        <taxon>Colpodellida</taxon>
        <taxon>Vitrellaceae</taxon>
        <taxon>Vitrella</taxon>
    </lineage>
</organism>
<sequence>MMAPVGTYLSTVLFIFRLPAVYGRIETNIKYLLPFGLIKYWLWSRVWFDTILVSLPITPLEGDDASCHFKFTVLALFTYPISVAFLVAFFYSNNPSDSLRSFVVPTAMIIFLLFFLRIDILRYYRLSTNPRWTEDGLRIITRNSTPSCPPPRPFSWRQLMHELSDEWHKAIAGARECLAVRRTADTANERRVARMSSVSVIDPIDTFLFMSGGLACGLFPFSGWMLSATIVCIVS</sequence>
<feature type="transmembrane region" description="Helical" evidence="1">
    <location>
        <begin position="102"/>
        <end position="124"/>
    </location>
</feature>
<keyword evidence="1" id="KW-1133">Transmembrane helix</keyword>
<dbReference type="AlphaFoldDB" id="A0A7S1P9Q1"/>
<feature type="transmembrane region" description="Helical" evidence="1">
    <location>
        <begin position="207"/>
        <end position="234"/>
    </location>
</feature>
<keyword evidence="1" id="KW-0472">Membrane</keyword>
<reference evidence="2" key="1">
    <citation type="submission" date="2021-01" db="EMBL/GenBank/DDBJ databases">
        <authorList>
            <person name="Corre E."/>
            <person name="Pelletier E."/>
            <person name="Niang G."/>
            <person name="Scheremetjew M."/>
            <person name="Finn R."/>
            <person name="Kale V."/>
            <person name="Holt S."/>
            <person name="Cochrane G."/>
            <person name="Meng A."/>
            <person name="Brown T."/>
            <person name="Cohen L."/>
        </authorList>
    </citation>
    <scope>NUCLEOTIDE SEQUENCE</scope>
    <source>
        <strain evidence="2">CCMP3346</strain>
    </source>
</reference>
<feature type="transmembrane region" description="Helical" evidence="1">
    <location>
        <begin position="6"/>
        <end position="25"/>
    </location>
</feature>
<dbReference type="EMBL" id="HBGB01042824">
    <property type="protein sequence ID" value="CAD9070127.1"/>
    <property type="molecule type" value="Transcribed_RNA"/>
</dbReference>